<reference evidence="1 2" key="1">
    <citation type="journal article" date="2008" name="Proc. Natl. Acad. Sci. U.S.A.">
        <title>The genome of Cyanothece 51142, a unicellular diazotrophic cyanobacterium important in the marine nitrogen cycle.</title>
        <authorList>
            <person name="Welsh E.A."/>
            <person name="Liberton M."/>
            <person name="Stoeckel J."/>
            <person name="Loh T."/>
            <person name="Elvitigala T."/>
            <person name="Wang C."/>
            <person name="Wollam A."/>
            <person name="Fulton R.S."/>
            <person name="Clifton S.W."/>
            <person name="Jacobs J.M."/>
            <person name="Aurora R."/>
            <person name="Ghosh B.K."/>
            <person name="Sherman L.A."/>
            <person name="Smith R.D."/>
            <person name="Wilson R.K."/>
            <person name="Pakrasi H.B."/>
        </authorList>
    </citation>
    <scope>NUCLEOTIDE SEQUENCE [LARGE SCALE GENOMIC DNA]</scope>
    <source>
        <strain evidence="2">ATCC 51142 / BH68</strain>
    </source>
</reference>
<proteinExistence type="predicted"/>
<dbReference type="Proteomes" id="UP000001203">
    <property type="component" value="Chromosome circular"/>
</dbReference>
<evidence type="ECO:0000313" key="2">
    <source>
        <dbReference type="Proteomes" id="UP000001203"/>
    </source>
</evidence>
<protein>
    <submittedName>
        <fullName evidence="1">Transposase</fullName>
    </submittedName>
</protein>
<dbReference type="KEGG" id="cyt:cce_3718"/>
<dbReference type="STRING" id="43989.cce_3718"/>
<sequence length="30" mass="3668">MITALKRRGYGFSNFDNFKLRSFLTWHFTI</sequence>
<dbReference type="EMBL" id="CP000806">
    <property type="protein sequence ID" value="ACB53066.1"/>
    <property type="molecule type" value="Genomic_DNA"/>
</dbReference>
<dbReference type="HOGENOM" id="CLU_3403092_0_0_3"/>
<evidence type="ECO:0000313" key="1">
    <source>
        <dbReference type="EMBL" id="ACB53066.1"/>
    </source>
</evidence>
<dbReference type="AlphaFoldDB" id="B1X1N6"/>
<keyword evidence="2" id="KW-1185">Reference proteome</keyword>
<gene>
    <name evidence="1" type="ordered locus">cce_3718</name>
</gene>
<accession>B1X1N6</accession>
<organism evidence="1 2">
    <name type="scientific">Crocosphaera subtropica (strain ATCC 51142 / BH68)</name>
    <name type="common">Cyanothece sp. (strain ATCC 51142)</name>
    <dbReference type="NCBI Taxonomy" id="43989"/>
    <lineage>
        <taxon>Bacteria</taxon>
        <taxon>Bacillati</taxon>
        <taxon>Cyanobacteriota</taxon>
        <taxon>Cyanophyceae</taxon>
        <taxon>Oscillatoriophycideae</taxon>
        <taxon>Chroococcales</taxon>
        <taxon>Aphanothecaceae</taxon>
        <taxon>Crocosphaera</taxon>
        <taxon>Crocosphaera subtropica</taxon>
    </lineage>
</organism>
<name>B1X1N6_CROS5</name>